<sequence>AAATEGLLIHSLDQELLFDPVDLDIDITPATILSTLKNCEYSKALLMALRLNESVPLHAIIVRTPIDDIGLTVRSIPLHFVERIMNLVSDGIEQRTELEIYLLWAVQLLMQHGDYCRRHSNQLMSSFRSLQKNLFKVHRNLSSVCDSNKYQLEFLMSRCRRRQMELDQEEIRPAA</sequence>
<protein>
    <recommendedName>
        <fullName evidence="3">Small-subunit processome Utp12 domain-containing protein</fullName>
    </recommendedName>
</protein>
<dbReference type="GO" id="GO:0000462">
    <property type="term" value="P:maturation of SSU-rRNA from tricistronic rRNA transcript (SSU-rRNA, 5.8S rRNA, LSU-rRNA)"/>
    <property type="evidence" value="ECO:0007669"/>
    <property type="project" value="TreeGrafter"/>
</dbReference>
<dbReference type="Pfam" id="PF04003">
    <property type="entry name" value="Utp12"/>
    <property type="match status" value="1"/>
</dbReference>
<evidence type="ECO:0000259" key="3">
    <source>
        <dbReference type="Pfam" id="PF04003"/>
    </source>
</evidence>
<gene>
    <name evidence="4" type="ORF">BVRB_040140</name>
</gene>
<dbReference type="PANTHER" id="PTHR19858">
    <property type="entry name" value="WD40 REPEAT PROTEIN"/>
    <property type="match status" value="1"/>
</dbReference>
<dbReference type="PANTHER" id="PTHR19858:SF0">
    <property type="entry name" value="PERIODIC TRYPTOPHAN PROTEIN 2 HOMOLOG"/>
    <property type="match status" value="1"/>
</dbReference>
<feature type="domain" description="Small-subunit processome Utp12" evidence="3">
    <location>
        <begin position="57"/>
        <end position="156"/>
    </location>
</feature>
<keyword evidence="1" id="KW-0853">WD repeat</keyword>
<proteinExistence type="predicted"/>
<evidence type="ECO:0000256" key="2">
    <source>
        <dbReference type="ARBA" id="ARBA00022737"/>
    </source>
</evidence>
<dbReference type="InterPro" id="IPR027145">
    <property type="entry name" value="PWP2"/>
</dbReference>
<keyword evidence="5" id="KW-1185">Reference proteome</keyword>
<dbReference type="InterPro" id="IPR007148">
    <property type="entry name" value="SSU_processome_Utp12"/>
</dbReference>
<dbReference type="GO" id="GO:0034388">
    <property type="term" value="C:Pwp2p-containing subcomplex of 90S preribosome"/>
    <property type="evidence" value="ECO:0007669"/>
    <property type="project" value="TreeGrafter"/>
</dbReference>
<organism evidence="4 5">
    <name type="scientific">Beta vulgaris subsp. vulgaris</name>
    <name type="common">Beet</name>
    <dbReference type="NCBI Taxonomy" id="3555"/>
    <lineage>
        <taxon>Eukaryota</taxon>
        <taxon>Viridiplantae</taxon>
        <taxon>Streptophyta</taxon>
        <taxon>Embryophyta</taxon>
        <taxon>Tracheophyta</taxon>
        <taxon>Spermatophyta</taxon>
        <taxon>Magnoliopsida</taxon>
        <taxon>eudicotyledons</taxon>
        <taxon>Gunneridae</taxon>
        <taxon>Pentapetalae</taxon>
        <taxon>Caryophyllales</taxon>
        <taxon>Chenopodiaceae</taxon>
        <taxon>Betoideae</taxon>
        <taxon>Beta</taxon>
    </lineage>
</organism>
<dbReference type="Proteomes" id="UP000035740">
    <property type="component" value="Unassembled WGS sequence"/>
</dbReference>
<reference evidence="4 5" key="1">
    <citation type="journal article" date="2014" name="Nature">
        <title>The genome of the recently domesticated crop plant sugar beet (Beta vulgaris).</title>
        <authorList>
            <person name="Dohm J.C."/>
            <person name="Minoche A.E."/>
            <person name="Holtgrawe D."/>
            <person name="Capella-Gutierrez S."/>
            <person name="Zakrzewski F."/>
            <person name="Tafer H."/>
            <person name="Rupp O."/>
            <person name="Sorensen T.R."/>
            <person name="Stracke R."/>
            <person name="Reinhardt R."/>
            <person name="Goesmann A."/>
            <person name="Kraft T."/>
            <person name="Schulz B."/>
            <person name="Stadler P.F."/>
            <person name="Schmidt T."/>
            <person name="Gabaldon T."/>
            <person name="Lehrach H."/>
            <person name="Weisshaar B."/>
            <person name="Himmelbauer H."/>
        </authorList>
    </citation>
    <scope>NUCLEOTIDE SEQUENCE [LARGE SCALE GENOMIC DNA]</scope>
    <source>
        <tissue evidence="4">Taproot</tissue>
    </source>
</reference>
<dbReference type="OMA" id="FYLIWIN"/>
<name>A0A0J7YN77_BETVV</name>
<dbReference type="AlphaFoldDB" id="A0A0J7YN77"/>
<dbReference type="OrthoDB" id="1640281at2759"/>
<evidence type="ECO:0000313" key="4">
    <source>
        <dbReference type="EMBL" id="KMS65031.1"/>
    </source>
</evidence>
<evidence type="ECO:0000256" key="1">
    <source>
        <dbReference type="ARBA" id="ARBA00022574"/>
    </source>
</evidence>
<dbReference type="Gramene" id="KMS65031">
    <property type="protein sequence ID" value="KMS65031"/>
    <property type="gene ID" value="BVRB_040140"/>
</dbReference>
<dbReference type="GO" id="GO:0000028">
    <property type="term" value="P:ribosomal small subunit assembly"/>
    <property type="evidence" value="ECO:0007669"/>
    <property type="project" value="TreeGrafter"/>
</dbReference>
<keyword evidence="2" id="KW-0677">Repeat</keyword>
<dbReference type="GO" id="GO:0032040">
    <property type="term" value="C:small-subunit processome"/>
    <property type="evidence" value="ECO:0007669"/>
    <property type="project" value="TreeGrafter"/>
</dbReference>
<accession>A0A0J7YN77</accession>
<evidence type="ECO:0000313" key="5">
    <source>
        <dbReference type="Proteomes" id="UP000035740"/>
    </source>
</evidence>
<feature type="non-terminal residue" evidence="4">
    <location>
        <position position="1"/>
    </location>
</feature>
<dbReference type="EMBL" id="KQ116067">
    <property type="protein sequence ID" value="KMS65031.1"/>
    <property type="molecule type" value="Genomic_DNA"/>
</dbReference>